<evidence type="ECO:0000313" key="5">
    <source>
        <dbReference type="Proteomes" id="UP001371218"/>
    </source>
</evidence>
<evidence type="ECO:0000313" key="4">
    <source>
        <dbReference type="EMBL" id="MEK8031608.1"/>
    </source>
</evidence>
<dbReference type="SMART" id="SM00062">
    <property type="entry name" value="PBPb"/>
    <property type="match status" value="1"/>
</dbReference>
<dbReference type="Gene3D" id="3.40.190.10">
    <property type="entry name" value="Periplasmic binding protein-like II"/>
    <property type="match status" value="2"/>
</dbReference>
<protein>
    <submittedName>
        <fullName evidence="4">Transporter substrate-binding domain-containing protein</fullName>
    </submittedName>
</protein>
<name>A0ABU9BQ66_9BURK</name>
<feature type="domain" description="Solute-binding protein family 3/N-terminal" evidence="3">
    <location>
        <begin position="40"/>
        <end position="267"/>
    </location>
</feature>
<dbReference type="SUPFAM" id="SSF53850">
    <property type="entry name" value="Periplasmic binding protein-like II"/>
    <property type="match status" value="1"/>
</dbReference>
<dbReference type="RefSeq" id="WP_341425995.1">
    <property type="nucleotide sequence ID" value="NZ_JBBUTG010000006.1"/>
</dbReference>
<gene>
    <name evidence="4" type="ORF">AACH06_12335</name>
</gene>
<evidence type="ECO:0000256" key="1">
    <source>
        <dbReference type="ARBA" id="ARBA00022729"/>
    </source>
</evidence>
<dbReference type="Pfam" id="PF00497">
    <property type="entry name" value="SBP_bac_3"/>
    <property type="match status" value="1"/>
</dbReference>
<comment type="caution">
    <text evidence="4">The sequence shown here is derived from an EMBL/GenBank/DDBJ whole genome shotgun (WGS) entry which is preliminary data.</text>
</comment>
<proteinExistence type="predicted"/>
<dbReference type="PANTHER" id="PTHR35936">
    <property type="entry name" value="MEMBRANE-BOUND LYTIC MUREIN TRANSGLYCOSYLASE F"/>
    <property type="match status" value="1"/>
</dbReference>
<organism evidence="4 5">
    <name type="scientific">Ideonella lacteola</name>
    <dbReference type="NCBI Taxonomy" id="2984193"/>
    <lineage>
        <taxon>Bacteria</taxon>
        <taxon>Pseudomonadati</taxon>
        <taxon>Pseudomonadota</taxon>
        <taxon>Betaproteobacteria</taxon>
        <taxon>Burkholderiales</taxon>
        <taxon>Sphaerotilaceae</taxon>
        <taxon>Ideonella</taxon>
    </lineage>
</organism>
<sequence length="277" mass="31430">MPHIAASVRHPRASAPHWAAAVWLGLISWQAHAADGACTQMTASGNPEYPPFLWRDPDNDNRLIGANADLMQWLAKEIGVPIEVQYSGPWGRVQEETRLGHVDLIAGAFFTLPRTEYMDYFHPAFHETRSVIWTREDNSALKFRRWSDLIGVQGVTVINNSFGEEFDRYAREKLKINQVASLEQAIQIVQSGRASYLVYEDSPGQAFLARRGITDVKMLGEPVARENLYLTFSHRSPCNTPEMRGRIARALYKLSRDKTMGGFVDKAIQLWRRQTAK</sequence>
<keyword evidence="5" id="KW-1185">Reference proteome</keyword>
<dbReference type="EMBL" id="JBBUTG010000006">
    <property type="protein sequence ID" value="MEK8031608.1"/>
    <property type="molecule type" value="Genomic_DNA"/>
</dbReference>
<dbReference type="Proteomes" id="UP001371218">
    <property type="component" value="Unassembled WGS sequence"/>
</dbReference>
<evidence type="ECO:0000259" key="3">
    <source>
        <dbReference type="SMART" id="SM00062"/>
    </source>
</evidence>
<feature type="chain" id="PRO_5046473885" evidence="2">
    <location>
        <begin position="34"/>
        <end position="277"/>
    </location>
</feature>
<feature type="signal peptide" evidence="2">
    <location>
        <begin position="1"/>
        <end position="33"/>
    </location>
</feature>
<dbReference type="InterPro" id="IPR001638">
    <property type="entry name" value="Solute-binding_3/MltF_N"/>
</dbReference>
<keyword evidence="1 2" id="KW-0732">Signal</keyword>
<accession>A0ABU9BQ66</accession>
<evidence type="ECO:0000256" key="2">
    <source>
        <dbReference type="SAM" id="SignalP"/>
    </source>
</evidence>
<dbReference type="PANTHER" id="PTHR35936:SF6">
    <property type="entry name" value="AMINO ACID ABC TRANSPORTER SUBSTRATE-BINDING PAAT FAMILY PROTEIN"/>
    <property type="match status" value="1"/>
</dbReference>
<reference evidence="4 5" key="1">
    <citation type="submission" date="2024-04" db="EMBL/GenBank/DDBJ databases">
        <title>Novel species of the genus Ideonella isolated from streams.</title>
        <authorList>
            <person name="Lu H."/>
        </authorList>
    </citation>
    <scope>NUCLEOTIDE SEQUENCE [LARGE SCALE GENOMIC DNA]</scope>
    <source>
        <strain evidence="4 5">DXS29W</strain>
    </source>
</reference>